<keyword evidence="5" id="KW-0804">Transcription</keyword>
<keyword evidence="12" id="KW-1185">Reference proteome</keyword>
<dbReference type="PROSITE" id="PS00028">
    <property type="entry name" value="ZINC_FINGER_C2H2_1"/>
    <property type="match status" value="2"/>
</dbReference>
<dbReference type="PANTHER" id="PTHR47660:SF2">
    <property type="entry name" value="TRANSCRIPTION FACTOR WITH C2H2 AND ZN(2)-CYS(6) DNA BINDING DOMAIN (EUROFUNG)"/>
    <property type="match status" value="1"/>
</dbReference>
<dbReference type="CDD" id="cd12148">
    <property type="entry name" value="fungal_TF_MHR"/>
    <property type="match status" value="1"/>
</dbReference>
<dbReference type="Proteomes" id="UP000799537">
    <property type="component" value="Unassembled WGS sequence"/>
</dbReference>
<feature type="compositionally biased region" description="Polar residues" evidence="8">
    <location>
        <begin position="238"/>
        <end position="258"/>
    </location>
</feature>
<keyword evidence="1" id="KW-0479">Metal-binding</keyword>
<dbReference type="FunFam" id="3.30.160.60:FF:002343">
    <property type="entry name" value="Zinc finger protein 33A"/>
    <property type="match status" value="1"/>
</dbReference>
<dbReference type="Pfam" id="PF04082">
    <property type="entry name" value="Fungal_trans"/>
    <property type="match status" value="1"/>
</dbReference>
<dbReference type="InterPro" id="IPR013087">
    <property type="entry name" value="Znf_C2H2_type"/>
</dbReference>
<dbReference type="GO" id="GO:0008270">
    <property type="term" value="F:zinc ion binding"/>
    <property type="evidence" value="ECO:0007669"/>
    <property type="project" value="UniProtKB-KW"/>
</dbReference>
<keyword evidence="2 7" id="KW-0863">Zinc-finger</keyword>
<dbReference type="SMART" id="SM00355">
    <property type="entry name" value="ZnF_C2H2"/>
    <property type="match status" value="2"/>
</dbReference>
<dbReference type="GO" id="GO:0006351">
    <property type="term" value="P:DNA-templated transcription"/>
    <property type="evidence" value="ECO:0007669"/>
    <property type="project" value="InterPro"/>
</dbReference>
<feature type="compositionally biased region" description="Polar residues" evidence="8">
    <location>
        <begin position="125"/>
        <end position="135"/>
    </location>
</feature>
<evidence type="ECO:0000256" key="6">
    <source>
        <dbReference type="ARBA" id="ARBA00023242"/>
    </source>
</evidence>
<evidence type="ECO:0000256" key="8">
    <source>
        <dbReference type="SAM" id="MobiDB-lite"/>
    </source>
</evidence>
<dbReference type="GO" id="GO:0003677">
    <property type="term" value="F:DNA binding"/>
    <property type="evidence" value="ECO:0007669"/>
    <property type="project" value="InterPro"/>
</dbReference>
<evidence type="ECO:0000259" key="10">
    <source>
        <dbReference type="PROSITE" id="PS50157"/>
    </source>
</evidence>
<evidence type="ECO:0000256" key="4">
    <source>
        <dbReference type="ARBA" id="ARBA00023015"/>
    </source>
</evidence>
<organism evidence="11 12">
    <name type="scientific">Zasmidium cellare ATCC 36951</name>
    <dbReference type="NCBI Taxonomy" id="1080233"/>
    <lineage>
        <taxon>Eukaryota</taxon>
        <taxon>Fungi</taxon>
        <taxon>Dikarya</taxon>
        <taxon>Ascomycota</taxon>
        <taxon>Pezizomycotina</taxon>
        <taxon>Dothideomycetes</taxon>
        <taxon>Dothideomycetidae</taxon>
        <taxon>Mycosphaerellales</taxon>
        <taxon>Mycosphaerellaceae</taxon>
        <taxon>Zasmidium</taxon>
    </lineage>
</organism>
<dbReference type="CDD" id="cd00067">
    <property type="entry name" value="GAL4"/>
    <property type="match status" value="1"/>
</dbReference>
<evidence type="ECO:0000313" key="12">
    <source>
        <dbReference type="Proteomes" id="UP000799537"/>
    </source>
</evidence>
<dbReference type="PANTHER" id="PTHR47660">
    <property type="entry name" value="TRANSCRIPTION FACTOR WITH C2H2 AND ZN(2)-CYS(6) DNA BINDING DOMAIN (EUROFUNG)-RELATED-RELATED"/>
    <property type="match status" value="1"/>
</dbReference>
<gene>
    <name evidence="11" type="ORF">M409DRAFT_64272</name>
</gene>
<evidence type="ECO:0000313" key="11">
    <source>
        <dbReference type="EMBL" id="KAF2170590.1"/>
    </source>
</evidence>
<dbReference type="PROSITE" id="PS50048">
    <property type="entry name" value="ZN2_CY6_FUNGAL_2"/>
    <property type="match status" value="1"/>
</dbReference>
<feature type="compositionally biased region" description="Basic and acidic residues" evidence="8">
    <location>
        <begin position="113"/>
        <end position="124"/>
    </location>
</feature>
<dbReference type="GeneID" id="54569271"/>
<reference evidence="11" key="1">
    <citation type="journal article" date="2020" name="Stud. Mycol.">
        <title>101 Dothideomycetes genomes: a test case for predicting lifestyles and emergence of pathogens.</title>
        <authorList>
            <person name="Haridas S."/>
            <person name="Albert R."/>
            <person name="Binder M."/>
            <person name="Bloem J."/>
            <person name="Labutti K."/>
            <person name="Salamov A."/>
            <person name="Andreopoulos B."/>
            <person name="Baker S."/>
            <person name="Barry K."/>
            <person name="Bills G."/>
            <person name="Bluhm B."/>
            <person name="Cannon C."/>
            <person name="Castanera R."/>
            <person name="Culley D."/>
            <person name="Daum C."/>
            <person name="Ezra D."/>
            <person name="Gonzalez J."/>
            <person name="Henrissat B."/>
            <person name="Kuo A."/>
            <person name="Liang C."/>
            <person name="Lipzen A."/>
            <person name="Lutzoni F."/>
            <person name="Magnuson J."/>
            <person name="Mondo S."/>
            <person name="Nolan M."/>
            <person name="Ohm R."/>
            <person name="Pangilinan J."/>
            <person name="Park H.-J."/>
            <person name="Ramirez L."/>
            <person name="Alfaro M."/>
            <person name="Sun H."/>
            <person name="Tritt A."/>
            <person name="Yoshinaga Y."/>
            <person name="Zwiers L.-H."/>
            <person name="Turgeon B."/>
            <person name="Goodwin S."/>
            <person name="Spatafora J."/>
            <person name="Crous P."/>
            <person name="Grigoriev I."/>
        </authorList>
    </citation>
    <scope>NUCLEOTIDE SEQUENCE</scope>
    <source>
        <strain evidence="11">ATCC 36951</strain>
    </source>
</reference>
<keyword evidence="6" id="KW-0539">Nucleus</keyword>
<dbReference type="SMART" id="SM00066">
    <property type="entry name" value="GAL4"/>
    <property type="match status" value="1"/>
</dbReference>
<evidence type="ECO:0000259" key="9">
    <source>
        <dbReference type="PROSITE" id="PS50048"/>
    </source>
</evidence>
<dbReference type="PROSITE" id="PS50157">
    <property type="entry name" value="ZINC_FINGER_C2H2_2"/>
    <property type="match status" value="2"/>
</dbReference>
<evidence type="ECO:0000256" key="7">
    <source>
        <dbReference type="PROSITE-ProRule" id="PRU00042"/>
    </source>
</evidence>
<dbReference type="AlphaFoldDB" id="A0A6A6CWL5"/>
<dbReference type="Gene3D" id="4.10.240.10">
    <property type="entry name" value="Zn(2)-C6 fungal-type DNA-binding domain"/>
    <property type="match status" value="1"/>
</dbReference>
<feature type="domain" description="C2H2-type" evidence="10">
    <location>
        <begin position="46"/>
        <end position="73"/>
    </location>
</feature>
<feature type="region of interest" description="Disordered" evidence="8">
    <location>
        <begin position="238"/>
        <end position="263"/>
    </location>
</feature>
<evidence type="ECO:0008006" key="13">
    <source>
        <dbReference type="Google" id="ProtNLM"/>
    </source>
</evidence>
<evidence type="ECO:0000256" key="2">
    <source>
        <dbReference type="ARBA" id="ARBA00022771"/>
    </source>
</evidence>
<feature type="domain" description="Zn(2)-C6 fungal-type" evidence="9">
    <location>
        <begin position="84"/>
        <end position="111"/>
    </location>
</feature>
<feature type="domain" description="C2H2-type" evidence="10">
    <location>
        <begin position="18"/>
        <end position="45"/>
    </location>
</feature>
<protein>
    <recommendedName>
        <fullName evidence="13">C2H2-type domain-containing protein</fullName>
    </recommendedName>
</protein>
<dbReference type="SUPFAM" id="SSF57667">
    <property type="entry name" value="beta-beta-alpha zinc fingers"/>
    <property type="match status" value="1"/>
</dbReference>
<feature type="region of interest" description="Disordered" evidence="8">
    <location>
        <begin position="113"/>
        <end position="135"/>
    </location>
</feature>
<dbReference type="InterPro" id="IPR036864">
    <property type="entry name" value="Zn2-C6_fun-type_DNA-bd_sf"/>
</dbReference>
<evidence type="ECO:0000256" key="5">
    <source>
        <dbReference type="ARBA" id="ARBA00023163"/>
    </source>
</evidence>
<dbReference type="EMBL" id="ML993585">
    <property type="protein sequence ID" value="KAF2170590.1"/>
    <property type="molecule type" value="Genomic_DNA"/>
</dbReference>
<name>A0A6A6CWL5_ZASCE</name>
<dbReference type="Pfam" id="PF00096">
    <property type="entry name" value="zf-C2H2"/>
    <property type="match status" value="1"/>
</dbReference>
<dbReference type="Pfam" id="PF00172">
    <property type="entry name" value="Zn_clus"/>
    <property type="match status" value="1"/>
</dbReference>
<sequence length="844" mass="95630">MQAEHRDQAQSPATGTRHQCYLCHRSYERQDHLSRHLKSHGNERAYRCSDCGKSYNRADVLNRHRAAHAKASAGEAFRKRTPRACEACIKAKTKCDNDRPCTRCRTREIPCHETEARSEPRDEQSSTQNQVVGENGTQLATPSSLLRQSEDSIFSQNNLSTGMTPFVMDQNAFGDQLPVSDFAYPDFFEQIMMSDMTTSAPQDQVMMPLDVSDFTQDINLDAFDFDFSFLASGLTRPSSAQGFRDNQNLSSHTNSTAESDAHLRSETFKRSPWSWHHWIPERNHTTFTGQEEINVQEERVDVTNQHVSPIVTQTASSRLAMPSFPSLELLEDLIDVFLLQDAHSIDSFIHVPTFDSRHSLTELLLAMAACGSRYIALAPVWKMGLIIQEVVRLAVSEVFESDNSATRRLQPLQTYLLWVGVGVWSGFRRKTEIACSFLQPTVTMLTWSNSLSKFIYHDFAPLAEDNDVALDAKWRAWVEQEGRKRLVCHTFLHDSQVAIAHMQNPIVAPAQMMLPLPASSDLWQASNAHAWRNLYLAKQPPLQSALPSMLEVFGSLNTLDGLSGFVDQPLCVMVACHALAYEVWQFRQQGHLLSNWQDQGRKDRWLTHLNRQRDVLENLTTMSAYCEMHENLTPEILFTVEFLTMALHGSLEDIQIFSGKHGEEEARKVYPRIRTWAQDSEARTCVWHAGQVLRIARTFEKTKLRDFYAVAVYQAVLNLWVYGMVTNFSRKSGDKTPTHNARSLLLPNQPDSFAHGNRVFLDDTDEKSAKSFKLLGQGTPGLRGTSMHTLDEDSSFCSLHNSRRLMVIGGDILESNFPESRNALPPLVENLTNLMNELGKLSGR</sequence>
<dbReference type="OrthoDB" id="40579at2759"/>
<dbReference type="Gene3D" id="3.30.160.60">
    <property type="entry name" value="Classic Zinc Finger"/>
    <property type="match status" value="1"/>
</dbReference>
<dbReference type="InterPro" id="IPR007219">
    <property type="entry name" value="XnlR_reg_dom"/>
</dbReference>
<keyword evidence="3" id="KW-0862">Zinc</keyword>
<evidence type="ECO:0000256" key="3">
    <source>
        <dbReference type="ARBA" id="ARBA00022833"/>
    </source>
</evidence>
<accession>A0A6A6CWL5</accession>
<evidence type="ECO:0000256" key="1">
    <source>
        <dbReference type="ARBA" id="ARBA00022723"/>
    </source>
</evidence>
<dbReference type="RefSeq" id="XP_033671479.1">
    <property type="nucleotide sequence ID" value="XM_033815999.1"/>
</dbReference>
<dbReference type="SUPFAM" id="SSF57701">
    <property type="entry name" value="Zn2/Cys6 DNA-binding domain"/>
    <property type="match status" value="1"/>
</dbReference>
<dbReference type="GO" id="GO:0000981">
    <property type="term" value="F:DNA-binding transcription factor activity, RNA polymerase II-specific"/>
    <property type="evidence" value="ECO:0007669"/>
    <property type="project" value="InterPro"/>
</dbReference>
<proteinExistence type="predicted"/>
<dbReference type="InterPro" id="IPR036236">
    <property type="entry name" value="Znf_C2H2_sf"/>
</dbReference>
<keyword evidence="4" id="KW-0805">Transcription regulation</keyword>
<dbReference type="InterPro" id="IPR001138">
    <property type="entry name" value="Zn2Cys6_DnaBD"/>
</dbReference>